<dbReference type="SMART" id="SM00342">
    <property type="entry name" value="HTH_ARAC"/>
    <property type="match status" value="1"/>
</dbReference>
<sequence>MGTRNQVVKRGPMTMINKPGKHGPVYHLPPLGEPPPLSVQFLGVNYCDTDYRNIRKIAQITVFGFVLSGQGSVQVGPQAYMARQGDMFILPAGYYHEVTSDIDHMEQWSYIWLNISGSWILKMLEAYQLLSRVVTSSSGLEHLFKEAIESAKQKSVEEMQSELQIILIRIIVSLSETLRKRGEALTSTVQAIKQFLDNSILHPFDPTQLSSQMGISNKQINRLFKREIGTTIYNYVISKKIESAKLMLLDTHLTISDIGYKLGYVDPHYFSNLFQSKTGVRPSAFRKQFIKIQ</sequence>
<dbReference type="Pfam" id="PF12833">
    <property type="entry name" value="HTH_18"/>
    <property type="match status" value="1"/>
</dbReference>
<proteinExistence type="predicted"/>
<evidence type="ECO:0000313" key="5">
    <source>
        <dbReference type="EMBL" id="NOU90616.1"/>
    </source>
</evidence>
<organism evidence="5 6">
    <name type="scientific">Paenibacillus germinis</name>
    <dbReference type="NCBI Taxonomy" id="2654979"/>
    <lineage>
        <taxon>Bacteria</taxon>
        <taxon>Bacillati</taxon>
        <taxon>Bacillota</taxon>
        <taxon>Bacilli</taxon>
        <taxon>Bacillales</taxon>
        <taxon>Paenibacillaceae</taxon>
        <taxon>Paenibacillus</taxon>
    </lineage>
</organism>
<dbReference type="Gene3D" id="2.60.120.10">
    <property type="entry name" value="Jelly Rolls"/>
    <property type="match status" value="1"/>
</dbReference>
<keyword evidence="6" id="KW-1185">Reference proteome</keyword>
<dbReference type="InterPro" id="IPR018060">
    <property type="entry name" value="HTH_AraC"/>
</dbReference>
<dbReference type="EMBL" id="WHOC01000175">
    <property type="protein sequence ID" value="NOU90616.1"/>
    <property type="molecule type" value="Genomic_DNA"/>
</dbReference>
<dbReference type="InterPro" id="IPR014710">
    <property type="entry name" value="RmlC-like_jellyroll"/>
</dbReference>
<evidence type="ECO:0000259" key="4">
    <source>
        <dbReference type="PROSITE" id="PS01124"/>
    </source>
</evidence>
<dbReference type="PANTHER" id="PTHR43280">
    <property type="entry name" value="ARAC-FAMILY TRANSCRIPTIONAL REGULATOR"/>
    <property type="match status" value="1"/>
</dbReference>
<keyword evidence="1" id="KW-0805">Transcription regulation</keyword>
<dbReference type="InterPro" id="IPR037923">
    <property type="entry name" value="HTH-like"/>
</dbReference>
<gene>
    <name evidence="5" type="ORF">GC102_33540</name>
</gene>
<dbReference type="PANTHER" id="PTHR43280:SF2">
    <property type="entry name" value="HTH-TYPE TRANSCRIPTIONAL REGULATOR EXSA"/>
    <property type="match status" value="1"/>
</dbReference>
<feature type="domain" description="HTH araC/xylS-type" evidence="4">
    <location>
        <begin position="190"/>
        <end position="288"/>
    </location>
</feature>
<evidence type="ECO:0000256" key="3">
    <source>
        <dbReference type="ARBA" id="ARBA00023163"/>
    </source>
</evidence>
<reference evidence="5 6" key="1">
    <citation type="submission" date="2019-10" db="EMBL/GenBank/DDBJ databases">
        <title>Description of Paenibacillus choica sp. nov.</title>
        <authorList>
            <person name="Carlier A."/>
            <person name="Qi S."/>
        </authorList>
    </citation>
    <scope>NUCLEOTIDE SEQUENCE [LARGE SCALE GENOMIC DNA]</scope>
    <source>
        <strain evidence="5 6">LMG 31460</strain>
    </source>
</reference>
<name>A0ABX1ZFE7_9BACL</name>
<evidence type="ECO:0000256" key="2">
    <source>
        <dbReference type="ARBA" id="ARBA00023125"/>
    </source>
</evidence>
<dbReference type="SUPFAM" id="SSF46689">
    <property type="entry name" value="Homeodomain-like"/>
    <property type="match status" value="1"/>
</dbReference>
<keyword evidence="3" id="KW-0804">Transcription</keyword>
<dbReference type="InterPro" id="IPR003313">
    <property type="entry name" value="AraC-bd"/>
</dbReference>
<dbReference type="Proteomes" id="UP000658690">
    <property type="component" value="Unassembled WGS sequence"/>
</dbReference>
<comment type="caution">
    <text evidence="5">The sequence shown here is derived from an EMBL/GenBank/DDBJ whole genome shotgun (WGS) entry which is preliminary data.</text>
</comment>
<dbReference type="InterPro" id="IPR009057">
    <property type="entry name" value="Homeodomain-like_sf"/>
</dbReference>
<keyword evidence="2" id="KW-0238">DNA-binding</keyword>
<evidence type="ECO:0000256" key="1">
    <source>
        <dbReference type="ARBA" id="ARBA00023015"/>
    </source>
</evidence>
<dbReference type="PROSITE" id="PS01124">
    <property type="entry name" value="HTH_ARAC_FAMILY_2"/>
    <property type="match status" value="1"/>
</dbReference>
<dbReference type="SUPFAM" id="SSF51215">
    <property type="entry name" value="Regulatory protein AraC"/>
    <property type="match status" value="1"/>
</dbReference>
<dbReference type="Gene3D" id="1.10.10.60">
    <property type="entry name" value="Homeodomain-like"/>
    <property type="match status" value="1"/>
</dbReference>
<dbReference type="Pfam" id="PF02311">
    <property type="entry name" value="AraC_binding"/>
    <property type="match status" value="1"/>
</dbReference>
<evidence type="ECO:0000313" key="6">
    <source>
        <dbReference type="Proteomes" id="UP000658690"/>
    </source>
</evidence>
<accession>A0ABX1ZFE7</accession>
<protein>
    <submittedName>
        <fullName evidence="5">Helix-turn-helix domain-containing protein</fullName>
    </submittedName>
</protein>